<comment type="caution">
    <text evidence="2">The sequence shown here is derived from an EMBL/GenBank/DDBJ whole genome shotgun (WGS) entry which is preliminary data.</text>
</comment>
<reference evidence="3" key="1">
    <citation type="journal article" date="2019" name="Int. J. Syst. Evol. Microbiol.">
        <title>The Global Catalogue of Microorganisms (GCM) 10K type strain sequencing project: providing services to taxonomists for standard genome sequencing and annotation.</title>
        <authorList>
            <consortium name="The Broad Institute Genomics Platform"/>
            <consortium name="The Broad Institute Genome Sequencing Center for Infectious Disease"/>
            <person name="Wu L."/>
            <person name="Ma J."/>
        </authorList>
    </citation>
    <scope>NUCLEOTIDE SEQUENCE [LARGE SCALE GENOMIC DNA]</scope>
    <source>
        <strain evidence="3">CGMCC 4.7035</strain>
    </source>
</reference>
<evidence type="ECO:0000313" key="3">
    <source>
        <dbReference type="Proteomes" id="UP001595701"/>
    </source>
</evidence>
<sequence length="192" mass="20539">MRLDSTREPSASACRSGRAWERQERALLAAGRRVVTYDRRGFGRSSQPATGYDTFAADLDKLLTTLDLRDIDLAGHSMGAGEVARYLGPFGSGRVTAGRDHLRGDAVPGASPIGTVASVIPSNEYVAIEGAVHGLCWAHADDVNAQLLRFFADQGRPDLRTYAPPGGRGWTNWGSSTLGSRMKMLHLAPAAS</sequence>
<dbReference type="PANTHER" id="PTHR43433">
    <property type="entry name" value="HYDROLASE, ALPHA/BETA FOLD FAMILY PROTEIN"/>
    <property type="match status" value="1"/>
</dbReference>
<proteinExistence type="predicted"/>
<evidence type="ECO:0000259" key="1">
    <source>
        <dbReference type="Pfam" id="PF00561"/>
    </source>
</evidence>
<accession>A0ABV7SNF7</accession>
<dbReference type="Pfam" id="PF00561">
    <property type="entry name" value="Abhydrolase_1"/>
    <property type="match status" value="1"/>
</dbReference>
<protein>
    <submittedName>
        <fullName evidence="2">Alpha/beta fold hydrolase</fullName>
    </submittedName>
</protein>
<name>A0ABV7SNF7_9ACTN</name>
<dbReference type="Gene3D" id="3.40.50.1820">
    <property type="entry name" value="alpha/beta hydrolase"/>
    <property type="match status" value="1"/>
</dbReference>
<dbReference type="PANTHER" id="PTHR43433:SF4">
    <property type="entry name" value="NON-HEME CHLOROPEROXIDASE-RELATED"/>
    <property type="match status" value="1"/>
</dbReference>
<organism evidence="2 3">
    <name type="scientific">Streptomyces yaanensis</name>
    <dbReference type="NCBI Taxonomy" id="1142239"/>
    <lineage>
        <taxon>Bacteria</taxon>
        <taxon>Bacillati</taxon>
        <taxon>Actinomycetota</taxon>
        <taxon>Actinomycetes</taxon>
        <taxon>Kitasatosporales</taxon>
        <taxon>Streptomycetaceae</taxon>
        <taxon>Streptomyces</taxon>
    </lineage>
</organism>
<dbReference type="InterPro" id="IPR029058">
    <property type="entry name" value="AB_hydrolase_fold"/>
</dbReference>
<dbReference type="SUPFAM" id="SSF53474">
    <property type="entry name" value="alpha/beta-Hydrolases"/>
    <property type="match status" value="1"/>
</dbReference>
<keyword evidence="2" id="KW-0378">Hydrolase</keyword>
<dbReference type="InterPro" id="IPR050471">
    <property type="entry name" value="AB_hydrolase"/>
</dbReference>
<dbReference type="EMBL" id="JBHRWR010000046">
    <property type="protein sequence ID" value="MFC3578243.1"/>
    <property type="molecule type" value="Genomic_DNA"/>
</dbReference>
<gene>
    <name evidence="2" type="ORF">ACFOZ0_34300</name>
</gene>
<dbReference type="RefSeq" id="WP_386277085.1">
    <property type="nucleotide sequence ID" value="NZ_JBHRWR010000046.1"/>
</dbReference>
<dbReference type="Proteomes" id="UP001595701">
    <property type="component" value="Unassembled WGS sequence"/>
</dbReference>
<feature type="domain" description="AB hydrolase-1" evidence="1">
    <location>
        <begin position="16"/>
        <end position="88"/>
    </location>
</feature>
<dbReference type="GO" id="GO:0016787">
    <property type="term" value="F:hydrolase activity"/>
    <property type="evidence" value="ECO:0007669"/>
    <property type="project" value="UniProtKB-KW"/>
</dbReference>
<evidence type="ECO:0000313" key="2">
    <source>
        <dbReference type="EMBL" id="MFC3578243.1"/>
    </source>
</evidence>
<dbReference type="InterPro" id="IPR000073">
    <property type="entry name" value="AB_hydrolase_1"/>
</dbReference>
<keyword evidence="3" id="KW-1185">Reference proteome</keyword>